<dbReference type="InterPro" id="IPR007023">
    <property type="entry name" value="Ribosom_reg"/>
</dbReference>
<evidence type="ECO:0000256" key="1">
    <source>
        <dbReference type="ARBA" id="ARBA00004123"/>
    </source>
</evidence>
<name>A0A811LPW4_9BILA</name>
<evidence type="ECO:0000313" key="8">
    <source>
        <dbReference type="Proteomes" id="UP000614601"/>
    </source>
</evidence>
<proteinExistence type="inferred from homology"/>
<comment type="similarity">
    <text evidence="2 5">Belongs to the RRS1 family.</text>
</comment>
<gene>
    <name evidence="7" type="ORF">BOKJ2_LOCUS12961</name>
</gene>
<keyword evidence="8" id="KW-1185">Reference proteome</keyword>
<feature type="compositionally biased region" description="Basic and acidic residues" evidence="6">
    <location>
        <begin position="216"/>
        <end position="226"/>
    </location>
</feature>
<keyword evidence="4 5" id="KW-0539">Nucleus</keyword>
<dbReference type="Proteomes" id="UP000614601">
    <property type="component" value="Unassembled WGS sequence"/>
</dbReference>
<comment type="subcellular location">
    <subcellularLocation>
        <location evidence="1 5">Nucleus</location>
    </subcellularLocation>
</comment>
<dbReference type="GO" id="GO:0042254">
    <property type="term" value="P:ribosome biogenesis"/>
    <property type="evidence" value="ECO:0007669"/>
    <property type="project" value="UniProtKB-KW"/>
</dbReference>
<evidence type="ECO:0000256" key="3">
    <source>
        <dbReference type="ARBA" id="ARBA00022517"/>
    </source>
</evidence>
<evidence type="ECO:0000256" key="4">
    <source>
        <dbReference type="ARBA" id="ARBA00023242"/>
    </source>
</evidence>
<evidence type="ECO:0000256" key="6">
    <source>
        <dbReference type="SAM" id="MobiDB-lite"/>
    </source>
</evidence>
<dbReference type="AlphaFoldDB" id="A0A811LPW4"/>
<organism evidence="7 8">
    <name type="scientific">Bursaphelenchus okinawaensis</name>
    <dbReference type="NCBI Taxonomy" id="465554"/>
    <lineage>
        <taxon>Eukaryota</taxon>
        <taxon>Metazoa</taxon>
        <taxon>Ecdysozoa</taxon>
        <taxon>Nematoda</taxon>
        <taxon>Chromadorea</taxon>
        <taxon>Rhabditida</taxon>
        <taxon>Tylenchina</taxon>
        <taxon>Tylenchomorpha</taxon>
        <taxon>Aphelenchoidea</taxon>
        <taxon>Aphelenchoididae</taxon>
        <taxon>Bursaphelenchus</taxon>
    </lineage>
</organism>
<feature type="compositionally biased region" description="Basic and acidic residues" evidence="6">
    <location>
        <begin position="245"/>
        <end position="272"/>
    </location>
</feature>
<comment type="function">
    <text evidence="5">Involved in ribosomal large subunit assembly.</text>
</comment>
<dbReference type="EMBL" id="CAJFDH010000006">
    <property type="protein sequence ID" value="CAD5228902.1"/>
    <property type="molecule type" value="Genomic_DNA"/>
</dbReference>
<protein>
    <recommendedName>
        <fullName evidence="5">Ribosome biogenesis regulatory protein</fullName>
    </recommendedName>
</protein>
<dbReference type="GO" id="GO:0005634">
    <property type="term" value="C:nucleus"/>
    <property type="evidence" value="ECO:0007669"/>
    <property type="project" value="UniProtKB-SubCell"/>
</dbReference>
<comment type="caution">
    <text evidence="7">The sequence shown here is derived from an EMBL/GenBank/DDBJ whole genome shotgun (WGS) entry which is preliminary data.</text>
</comment>
<accession>A0A811LPW4</accession>
<evidence type="ECO:0000313" key="7">
    <source>
        <dbReference type="EMBL" id="CAD5228902.1"/>
    </source>
</evidence>
<feature type="compositionally biased region" description="Basic residues" evidence="6">
    <location>
        <begin position="311"/>
        <end position="327"/>
    </location>
</feature>
<feature type="compositionally biased region" description="Gly residues" evidence="6">
    <location>
        <begin position="345"/>
        <end position="355"/>
    </location>
</feature>
<keyword evidence="3 5" id="KW-0690">Ribosome biogenesis</keyword>
<reference evidence="7" key="1">
    <citation type="submission" date="2020-09" db="EMBL/GenBank/DDBJ databases">
        <authorList>
            <person name="Kikuchi T."/>
        </authorList>
    </citation>
    <scope>NUCLEOTIDE SEQUENCE</scope>
    <source>
        <strain evidence="7">SH1</strain>
    </source>
</reference>
<dbReference type="EMBL" id="CAJFCW020000006">
    <property type="protein sequence ID" value="CAG9125242.1"/>
    <property type="molecule type" value="Genomic_DNA"/>
</dbReference>
<evidence type="ECO:0000256" key="2">
    <source>
        <dbReference type="ARBA" id="ARBA00010077"/>
    </source>
</evidence>
<dbReference type="OrthoDB" id="28455at2759"/>
<feature type="region of interest" description="Disordered" evidence="6">
    <location>
        <begin position="187"/>
        <end position="368"/>
    </location>
</feature>
<dbReference type="Proteomes" id="UP000783686">
    <property type="component" value="Unassembled WGS sequence"/>
</dbReference>
<sequence length="368" mass="41496">MSKTTQLLTNEVSKTVEPFVDAGNLLLIDRDAHDSVEKKDCCPTEEELKKMTRDNIQYLFNEIWKLPRKIVADATCATLPEGKLLIPREKPLPAKPPMTKWQEFAQRKGIGSNDDKSKKVWDEEAQKWVPRYGYEHKKHQEGKDWLIEIPNQKDPNVDYFAQKAEAKKERVAKNQLQRLKNVKRQLRDTAKGKEQRSYTDFGRGANSIPLGVGQDPKQRTRQELSYKVHHAKEATASAGKFQRTIKGEKTPKLGIKRKFEPNEQDSKTEKSKQLQILDRLNSKKPKIDTAKINAAAEAMQNRGDSEEDGKKKIKTPKKVKGTGRKSGFKPTKGGKFEGKPAGKFGKSGGKFGGKPSGKFGAKKGKGRT</sequence>
<feature type="compositionally biased region" description="Basic and acidic residues" evidence="6">
    <location>
        <begin position="187"/>
        <end position="197"/>
    </location>
</feature>
<evidence type="ECO:0000256" key="5">
    <source>
        <dbReference type="RuleBase" id="RU364132"/>
    </source>
</evidence>
<dbReference type="Pfam" id="PF04939">
    <property type="entry name" value="RRS1"/>
    <property type="match status" value="1"/>
</dbReference>